<sequence>MGERILEALEAVDAFQKQVWSSKSEQGLAALDAFASRIRHVVREHEIEKTYNADHTGINYEYIPKKTIQAKGTKTVWVKGSGHEKDRLTAMLLADFNRIKYPIFMVLKKTASKIKEVVRDNLENRNGFGTTCKPVLLLWDDFSAHFTDEVVALAKELNVILEKGPPTFTWICQPADVAWMRPMKSGLRQRWLDYLREELKGRKGGRFNLNSPDRFDLVEWVNTVWENLRAQQL</sequence>
<organism evidence="2 3">
    <name type="scientific">Aphanomyces invadans</name>
    <dbReference type="NCBI Taxonomy" id="157072"/>
    <lineage>
        <taxon>Eukaryota</taxon>
        <taxon>Sar</taxon>
        <taxon>Stramenopiles</taxon>
        <taxon>Oomycota</taxon>
        <taxon>Saprolegniomycetes</taxon>
        <taxon>Saprolegniales</taxon>
        <taxon>Verrucalvaceae</taxon>
        <taxon>Aphanomyces</taxon>
    </lineage>
</organism>
<feature type="domain" description="DDE-1" evidence="1">
    <location>
        <begin position="134"/>
        <end position="230"/>
    </location>
</feature>
<evidence type="ECO:0000313" key="3">
    <source>
        <dbReference type="Proteomes" id="UP000285060"/>
    </source>
</evidence>
<evidence type="ECO:0000259" key="1">
    <source>
        <dbReference type="Pfam" id="PF03184"/>
    </source>
</evidence>
<dbReference type="EMBL" id="QUSY01004423">
    <property type="protein sequence ID" value="RHY13504.1"/>
    <property type="molecule type" value="Genomic_DNA"/>
</dbReference>
<dbReference type="InterPro" id="IPR004875">
    <property type="entry name" value="DDE_SF_endonuclease_dom"/>
</dbReference>
<dbReference type="GO" id="GO:0003676">
    <property type="term" value="F:nucleic acid binding"/>
    <property type="evidence" value="ECO:0007669"/>
    <property type="project" value="InterPro"/>
</dbReference>
<protein>
    <recommendedName>
        <fullName evidence="1">DDE-1 domain-containing protein</fullName>
    </recommendedName>
</protein>
<evidence type="ECO:0000313" key="2">
    <source>
        <dbReference type="EMBL" id="RHY13504.1"/>
    </source>
</evidence>
<dbReference type="AlphaFoldDB" id="A0A3R6XZ77"/>
<comment type="caution">
    <text evidence="2">The sequence shown here is derived from an EMBL/GenBank/DDBJ whole genome shotgun (WGS) entry which is preliminary data.</text>
</comment>
<proteinExistence type="predicted"/>
<accession>A0A3R6XZ77</accession>
<dbReference type="Pfam" id="PF03184">
    <property type="entry name" value="DDE_1"/>
    <property type="match status" value="1"/>
</dbReference>
<reference evidence="2 3" key="1">
    <citation type="submission" date="2018-08" db="EMBL/GenBank/DDBJ databases">
        <title>Aphanomyces genome sequencing and annotation.</title>
        <authorList>
            <person name="Minardi D."/>
            <person name="Oidtmann B."/>
            <person name="Van Der Giezen M."/>
            <person name="Studholme D.J."/>
        </authorList>
    </citation>
    <scope>NUCLEOTIDE SEQUENCE [LARGE SCALE GENOMIC DNA]</scope>
    <source>
        <strain evidence="2 3">NJM0002</strain>
    </source>
</reference>
<keyword evidence="3" id="KW-1185">Reference proteome</keyword>
<gene>
    <name evidence="2" type="ORF">DYB32_010920</name>
</gene>
<name>A0A3R6XZ77_9STRA</name>
<dbReference type="Proteomes" id="UP000285060">
    <property type="component" value="Unassembled WGS sequence"/>
</dbReference>